<protein>
    <recommendedName>
        <fullName evidence="3">Rad21/Rec8-like protein N-terminal domain-containing protein</fullName>
    </recommendedName>
</protein>
<dbReference type="Pfam" id="PF04825">
    <property type="entry name" value="Rad21_Rec8_N"/>
    <property type="match status" value="1"/>
</dbReference>
<dbReference type="GO" id="GO:0007062">
    <property type="term" value="P:sister chromatid cohesion"/>
    <property type="evidence" value="ECO:0007669"/>
    <property type="project" value="InterPro"/>
</dbReference>
<dbReference type="PANTHER" id="PTHR12585">
    <property type="entry name" value="SCC1 / RAD21 FAMILY MEMBER"/>
    <property type="match status" value="1"/>
</dbReference>
<keyword evidence="2" id="KW-0539">Nucleus</keyword>
<evidence type="ECO:0000313" key="4">
    <source>
        <dbReference type="EMBL" id="OAF67330.1"/>
    </source>
</evidence>
<dbReference type="Proteomes" id="UP000078046">
    <property type="component" value="Unassembled WGS sequence"/>
</dbReference>
<proteinExistence type="predicted"/>
<dbReference type="AlphaFoldDB" id="A0A177AZN0"/>
<dbReference type="GO" id="GO:0005634">
    <property type="term" value="C:nucleus"/>
    <property type="evidence" value="ECO:0007669"/>
    <property type="project" value="UniProtKB-SubCell"/>
</dbReference>
<evidence type="ECO:0000259" key="3">
    <source>
        <dbReference type="Pfam" id="PF04825"/>
    </source>
</evidence>
<feature type="non-terminal residue" evidence="4">
    <location>
        <position position="328"/>
    </location>
</feature>
<dbReference type="PANTHER" id="PTHR12585:SF69">
    <property type="entry name" value="FI11703P"/>
    <property type="match status" value="1"/>
</dbReference>
<gene>
    <name evidence="4" type="ORF">A3Q56_04935</name>
</gene>
<feature type="domain" description="Rad21/Rec8-like protein N-terminal" evidence="3">
    <location>
        <begin position="1"/>
        <end position="93"/>
    </location>
</feature>
<dbReference type="GO" id="GO:0003682">
    <property type="term" value="F:chromatin binding"/>
    <property type="evidence" value="ECO:0007669"/>
    <property type="project" value="TreeGrafter"/>
</dbReference>
<dbReference type="GO" id="GO:0008278">
    <property type="term" value="C:cohesin complex"/>
    <property type="evidence" value="ECO:0007669"/>
    <property type="project" value="InterPro"/>
</dbReference>
<dbReference type="OrthoDB" id="10071381at2759"/>
<dbReference type="InterPro" id="IPR006910">
    <property type="entry name" value="Rad21_Rec8_N"/>
</dbReference>
<comment type="caution">
    <text evidence="4">The sequence shown here is derived from an EMBL/GenBank/DDBJ whole genome shotgun (WGS) entry which is preliminary data.</text>
</comment>
<comment type="subcellular location">
    <subcellularLocation>
        <location evidence="1">Nucleus</location>
    </subcellularLocation>
</comment>
<dbReference type="GO" id="GO:1990414">
    <property type="term" value="P:replication-born double-strand break repair via sister chromatid exchange"/>
    <property type="evidence" value="ECO:0007669"/>
    <property type="project" value="TreeGrafter"/>
</dbReference>
<keyword evidence="5" id="KW-1185">Reference proteome</keyword>
<evidence type="ECO:0000313" key="5">
    <source>
        <dbReference type="Proteomes" id="UP000078046"/>
    </source>
</evidence>
<organism evidence="4 5">
    <name type="scientific">Intoshia linei</name>
    <dbReference type="NCBI Taxonomy" id="1819745"/>
    <lineage>
        <taxon>Eukaryota</taxon>
        <taxon>Metazoa</taxon>
        <taxon>Spiralia</taxon>
        <taxon>Lophotrochozoa</taxon>
        <taxon>Mesozoa</taxon>
        <taxon>Orthonectida</taxon>
        <taxon>Rhopaluridae</taxon>
        <taxon>Intoshia</taxon>
    </lineage>
</organism>
<evidence type="ECO:0000256" key="1">
    <source>
        <dbReference type="ARBA" id="ARBA00004123"/>
    </source>
</evidence>
<dbReference type="InterPro" id="IPR039781">
    <property type="entry name" value="Rad21/Rec8-like"/>
</dbReference>
<evidence type="ECO:0000256" key="2">
    <source>
        <dbReference type="ARBA" id="ARBA00023242"/>
    </source>
</evidence>
<name>A0A177AZN0_9BILA</name>
<dbReference type="EMBL" id="LWCA01000689">
    <property type="protein sequence ID" value="OAF67330.1"/>
    <property type="molecule type" value="Genomic_DNA"/>
</dbReference>
<accession>A0A177AZN0</accession>
<reference evidence="4 5" key="1">
    <citation type="submission" date="2016-04" db="EMBL/GenBank/DDBJ databases">
        <title>The genome of Intoshia linei affirms orthonectids as highly simplified spiralians.</title>
        <authorList>
            <person name="Mikhailov K.V."/>
            <person name="Slusarev G.S."/>
            <person name="Nikitin M.A."/>
            <person name="Logacheva M.D."/>
            <person name="Penin A."/>
            <person name="Aleoshin V."/>
            <person name="Panchin Y.V."/>
        </authorList>
    </citation>
    <scope>NUCLEOTIDE SEQUENCE [LARGE SCALE GENOMIC DNA]</scope>
    <source>
        <strain evidence="4">Intl2013</strain>
        <tissue evidence="4">Whole animal</tissue>
    </source>
</reference>
<sequence length="328" mass="37679">MFYTDCFLSKKGPLGIAWLAAHWERKLTKSHVLNCNIEESVMAILEPTAKIALRTSGHLLLGVVRIYSRKTKYLLNECDEASYRINIYNNIKSRTQKAKKVKKIKKPKPVVKVEMMSNEEIKKSLDKHLAQDKDITLSNTSINPFFQGKKSDVNMSRDLTLDIFGTSNISEDAHLFDDPTIPDAYGDLMKQSEDEDESKLEDIKMEEIELEKHFDSIIDDKLLVAGDNFELEPLENEYFIIKNGTVLFNVNFQNCLDKVRNKRKRNIIDEFISIESQVIKKQMLDTSDIVGTIDLTPCNDNDMNIVERSTSEYIYSNPCMPINAEFMA</sequence>